<dbReference type="EMBL" id="JBEDUW010000007">
    <property type="protein sequence ID" value="KAK9912342.1"/>
    <property type="molecule type" value="Genomic_DNA"/>
</dbReference>
<organism evidence="1 2">
    <name type="scientific">Rubus argutus</name>
    <name type="common">Southern blackberry</name>
    <dbReference type="NCBI Taxonomy" id="59490"/>
    <lineage>
        <taxon>Eukaryota</taxon>
        <taxon>Viridiplantae</taxon>
        <taxon>Streptophyta</taxon>
        <taxon>Embryophyta</taxon>
        <taxon>Tracheophyta</taxon>
        <taxon>Spermatophyta</taxon>
        <taxon>Magnoliopsida</taxon>
        <taxon>eudicotyledons</taxon>
        <taxon>Gunneridae</taxon>
        <taxon>Pentapetalae</taxon>
        <taxon>rosids</taxon>
        <taxon>fabids</taxon>
        <taxon>Rosales</taxon>
        <taxon>Rosaceae</taxon>
        <taxon>Rosoideae</taxon>
        <taxon>Rosoideae incertae sedis</taxon>
        <taxon>Rubus</taxon>
    </lineage>
</organism>
<name>A0AAW1VZ06_RUBAR</name>
<proteinExistence type="predicted"/>
<dbReference type="PANTHER" id="PTHR48451">
    <property type="entry name" value="DUF4218 DOMAIN-CONTAINING PROTEIN"/>
    <property type="match status" value="1"/>
</dbReference>
<reference evidence="1 2" key="1">
    <citation type="journal article" date="2023" name="G3 (Bethesda)">
        <title>A chromosome-length genome assembly and annotation of blackberry (Rubus argutus, cv. 'Hillquist').</title>
        <authorList>
            <person name="Bruna T."/>
            <person name="Aryal R."/>
            <person name="Dudchenko O."/>
            <person name="Sargent D.J."/>
            <person name="Mead D."/>
            <person name="Buti M."/>
            <person name="Cavallini A."/>
            <person name="Hytonen T."/>
            <person name="Andres J."/>
            <person name="Pham M."/>
            <person name="Weisz D."/>
            <person name="Mascagni F."/>
            <person name="Usai G."/>
            <person name="Natali L."/>
            <person name="Bassil N."/>
            <person name="Fernandez G.E."/>
            <person name="Lomsadze A."/>
            <person name="Armour M."/>
            <person name="Olukolu B."/>
            <person name="Poorten T."/>
            <person name="Britton C."/>
            <person name="Davik J."/>
            <person name="Ashrafi H."/>
            <person name="Aiden E.L."/>
            <person name="Borodovsky M."/>
            <person name="Worthington M."/>
        </authorList>
    </citation>
    <scope>NUCLEOTIDE SEQUENCE [LARGE SCALE GENOMIC DNA]</scope>
    <source>
        <strain evidence="1">PI 553951</strain>
    </source>
</reference>
<dbReference type="PANTHER" id="PTHR48451:SF1">
    <property type="entry name" value="DUF4218 DOMAIN-CONTAINING PROTEIN"/>
    <property type="match status" value="1"/>
</dbReference>
<dbReference type="AlphaFoldDB" id="A0AAW1VZ06"/>
<gene>
    <name evidence="1" type="ORF">M0R45_036209</name>
</gene>
<keyword evidence="2" id="KW-1185">Reference proteome</keyword>
<dbReference type="Proteomes" id="UP001457282">
    <property type="component" value="Unassembled WGS sequence"/>
</dbReference>
<evidence type="ECO:0000313" key="1">
    <source>
        <dbReference type="EMBL" id="KAK9912342.1"/>
    </source>
</evidence>
<accession>A0AAW1VZ06</accession>
<sequence length="122" mass="14561">MLLNCPEVNPYLSQFVMNARRRKGKRKLYECDQASHKKFPACSYLIIVCILYQVIDLNMDPNNNVHEDLYALAMGPNPWCRKQKYLVINGFRFRIHRIDKKKKKIKPEQWCFCSIIKNQLLI</sequence>
<evidence type="ECO:0000313" key="2">
    <source>
        <dbReference type="Proteomes" id="UP001457282"/>
    </source>
</evidence>
<protein>
    <submittedName>
        <fullName evidence="1">Uncharacterized protein</fullName>
    </submittedName>
</protein>
<comment type="caution">
    <text evidence="1">The sequence shown here is derived from an EMBL/GenBank/DDBJ whole genome shotgun (WGS) entry which is preliminary data.</text>
</comment>